<dbReference type="InterPro" id="IPR019577">
    <property type="entry name" value="SPARC/Testican_Ca-bd-dom"/>
</dbReference>
<evidence type="ECO:0000259" key="11">
    <source>
        <dbReference type="PROSITE" id="PS51465"/>
    </source>
</evidence>
<feature type="domain" description="EF-hand" evidence="9">
    <location>
        <begin position="213"/>
        <end position="248"/>
    </location>
</feature>
<keyword evidence="6 8" id="KW-1015">Disulfide bond</keyword>
<feature type="domain" description="Kazal-like" evidence="11">
    <location>
        <begin position="1"/>
        <end position="40"/>
    </location>
</feature>
<feature type="domain" description="Thyroglobulin type-1" evidence="10">
    <location>
        <begin position="41"/>
        <end position="108"/>
    </location>
</feature>
<dbReference type="Gene3D" id="4.10.800.10">
    <property type="entry name" value="Thyroglobulin type-1"/>
    <property type="match status" value="1"/>
</dbReference>
<dbReference type="InterPro" id="IPR002350">
    <property type="entry name" value="Kazal_dom"/>
</dbReference>
<reference evidence="12 13" key="2">
    <citation type="submission" date="2018-10" db="EMBL/GenBank/DDBJ databases">
        <authorList>
            <consortium name="Pathogen Informatics"/>
        </authorList>
    </citation>
    <scope>NUCLEOTIDE SEQUENCE [LARGE SCALE GENOMIC DNA]</scope>
</reference>
<keyword evidence="5" id="KW-0106">Calcium</keyword>
<dbReference type="EMBL" id="UXUI01007297">
    <property type="protein sequence ID" value="VDD86832.1"/>
    <property type="molecule type" value="Genomic_DNA"/>
</dbReference>
<evidence type="ECO:0000256" key="7">
    <source>
        <dbReference type="ARBA" id="ARBA00023180"/>
    </source>
</evidence>
<evidence type="ECO:0000256" key="2">
    <source>
        <dbReference type="ARBA" id="ARBA00022525"/>
    </source>
</evidence>
<feature type="disulfide bond" evidence="8">
    <location>
        <begin position="79"/>
        <end position="86"/>
    </location>
</feature>
<comment type="caution">
    <text evidence="8">Lacks conserved residue(s) required for the propagation of feature annotation.</text>
</comment>
<accession>A0A0N4UXK2</accession>
<evidence type="ECO:0000313" key="12">
    <source>
        <dbReference type="EMBL" id="VDD86832.1"/>
    </source>
</evidence>
<name>A0A0N4UXK2_ENTVE</name>
<keyword evidence="7" id="KW-0325">Glycoprotein</keyword>
<evidence type="ECO:0000256" key="4">
    <source>
        <dbReference type="ARBA" id="ARBA00022737"/>
    </source>
</evidence>
<dbReference type="CDD" id="cd00191">
    <property type="entry name" value="TY"/>
    <property type="match status" value="1"/>
</dbReference>
<evidence type="ECO:0000259" key="9">
    <source>
        <dbReference type="PROSITE" id="PS50222"/>
    </source>
</evidence>
<dbReference type="OrthoDB" id="5986054at2759"/>
<dbReference type="GO" id="GO:0005615">
    <property type="term" value="C:extracellular space"/>
    <property type="evidence" value="ECO:0007669"/>
    <property type="project" value="TreeGrafter"/>
</dbReference>
<dbReference type="SUPFAM" id="SSF47473">
    <property type="entry name" value="EF-hand"/>
    <property type="match status" value="1"/>
</dbReference>
<dbReference type="InterPro" id="IPR018247">
    <property type="entry name" value="EF_Hand_1_Ca_BS"/>
</dbReference>
<dbReference type="InterPro" id="IPR000716">
    <property type="entry name" value="Thyroglobulin_1"/>
</dbReference>
<evidence type="ECO:0000313" key="14">
    <source>
        <dbReference type="WBParaSite" id="EVEC_0000226701-mRNA-1"/>
    </source>
</evidence>
<organism evidence="14">
    <name type="scientific">Enterobius vermicularis</name>
    <name type="common">Human pinworm</name>
    <dbReference type="NCBI Taxonomy" id="51028"/>
    <lineage>
        <taxon>Eukaryota</taxon>
        <taxon>Metazoa</taxon>
        <taxon>Ecdysozoa</taxon>
        <taxon>Nematoda</taxon>
        <taxon>Chromadorea</taxon>
        <taxon>Rhabditida</taxon>
        <taxon>Spirurina</taxon>
        <taxon>Oxyuridomorpha</taxon>
        <taxon>Oxyuroidea</taxon>
        <taxon>Oxyuridae</taxon>
        <taxon>Enterobius</taxon>
    </lineage>
</organism>
<dbReference type="SUPFAM" id="SSF57610">
    <property type="entry name" value="Thyroglobulin type-1 domain"/>
    <property type="match status" value="1"/>
</dbReference>
<evidence type="ECO:0000256" key="5">
    <source>
        <dbReference type="ARBA" id="ARBA00022837"/>
    </source>
</evidence>
<evidence type="ECO:0000256" key="6">
    <source>
        <dbReference type="ARBA" id="ARBA00023157"/>
    </source>
</evidence>
<keyword evidence="2" id="KW-0964">Secreted</keyword>
<dbReference type="PROSITE" id="PS50222">
    <property type="entry name" value="EF_HAND_2"/>
    <property type="match status" value="2"/>
</dbReference>
<dbReference type="Proteomes" id="UP000274131">
    <property type="component" value="Unassembled WGS sequence"/>
</dbReference>
<reference evidence="14" key="1">
    <citation type="submission" date="2017-02" db="UniProtKB">
        <authorList>
            <consortium name="WormBaseParasite"/>
        </authorList>
    </citation>
    <scope>IDENTIFICATION</scope>
</reference>
<dbReference type="WBParaSite" id="EVEC_0000226701-mRNA-1">
    <property type="protein sequence ID" value="EVEC_0000226701-mRNA-1"/>
    <property type="gene ID" value="EVEC_0000226701"/>
</dbReference>
<dbReference type="PANTHER" id="PTHR12352:SF3">
    <property type="entry name" value="NIDOGEN-2"/>
    <property type="match status" value="1"/>
</dbReference>
<evidence type="ECO:0000256" key="8">
    <source>
        <dbReference type="PROSITE-ProRule" id="PRU00500"/>
    </source>
</evidence>
<dbReference type="GO" id="GO:0005509">
    <property type="term" value="F:calcium ion binding"/>
    <property type="evidence" value="ECO:0007669"/>
    <property type="project" value="InterPro"/>
</dbReference>
<dbReference type="SMART" id="SM00211">
    <property type="entry name" value="TY"/>
    <property type="match status" value="1"/>
</dbReference>
<dbReference type="InterPro" id="IPR011992">
    <property type="entry name" value="EF-hand-dom_pair"/>
</dbReference>
<dbReference type="Pfam" id="PF00086">
    <property type="entry name" value="Thyroglobulin_1"/>
    <property type="match status" value="1"/>
</dbReference>
<keyword evidence="4" id="KW-0677">Repeat</keyword>
<evidence type="ECO:0000313" key="13">
    <source>
        <dbReference type="Proteomes" id="UP000274131"/>
    </source>
</evidence>
<proteinExistence type="predicted"/>
<comment type="subcellular location">
    <subcellularLocation>
        <location evidence="1">Secreted</location>
    </subcellularLocation>
</comment>
<sequence>MNLTTICGNNGRTYYAMCDIKRAICNGEPVKKLYDGPCSDAERCSLARAFWQDIAKKQGGDVFVPECNHTDGTYLSTQCFKKMGYCWCVDRYGRPIPGTSTKYSQPSCQHGSERISIKVGRRSHRVNGTEVEGITEITKGKGCTAVDRSSFNNKLYKMFEEEFDKTTVNSYERPNPLGVMKNKFEEFDLDKNSLLSKAEVKKMKKKLRQKMALPRPCLRRLFRNCDFNCNGTIEISEWIQCLGVNISSRF</sequence>
<dbReference type="Pfam" id="PF10591">
    <property type="entry name" value="SPARC_Ca_bdg"/>
    <property type="match status" value="1"/>
</dbReference>
<dbReference type="CDD" id="cd00104">
    <property type="entry name" value="KAZAL_FS"/>
    <property type="match status" value="1"/>
</dbReference>
<dbReference type="PROSITE" id="PS51162">
    <property type="entry name" value="THYROGLOBULIN_1_2"/>
    <property type="match status" value="1"/>
</dbReference>
<feature type="domain" description="EF-hand" evidence="9">
    <location>
        <begin position="175"/>
        <end position="210"/>
    </location>
</feature>
<dbReference type="PROSITE" id="PS51465">
    <property type="entry name" value="KAZAL_2"/>
    <property type="match status" value="1"/>
</dbReference>
<protein>
    <submittedName>
        <fullName evidence="14">Thyroglobulin type-1 domain-containing protein</fullName>
    </submittedName>
</protein>
<evidence type="ECO:0000256" key="3">
    <source>
        <dbReference type="ARBA" id="ARBA00022729"/>
    </source>
</evidence>
<dbReference type="InterPro" id="IPR036058">
    <property type="entry name" value="Kazal_dom_sf"/>
</dbReference>
<dbReference type="AlphaFoldDB" id="A0A0N4UXK2"/>
<keyword evidence="3" id="KW-0732">Signal</keyword>
<keyword evidence="13" id="KW-1185">Reference proteome</keyword>
<dbReference type="Gene3D" id="3.30.60.30">
    <property type="match status" value="1"/>
</dbReference>
<dbReference type="SUPFAM" id="SSF100895">
    <property type="entry name" value="Kazal-type serine protease inhibitors"/>
    <property type="match status" value="1"/>
</dbReference>
<evidence type="ECO:0000259" key="10">
    <source>
        <dbReference type="PROSITE" id="PS51162"/>
    </source>
</evidence>
<dbReference type="InterPro" id="IPR051950">
    <property type="entry name" value="Dev_reg/Prot_inhib"/>
</dbReference>
<dbReference type="InterPro" id="IPR002048">
    <property type="entry name" value="EF_hand_dom"/>
</dbReference>
<dbReference type="Gene3D" id="1.10.238.10">
    <property type="entry name" value="EF-hand"/>
    <property type="match status" value="1"/>
</dbReference>
<dbReference type="Pfam" id="PF07648">
    <property type="entry name" value="Kazal_2"/>
    <property type="match status" value="1"/>
</dbReference>
<gene>
    <name evidence="12" type="ORF">EVEC_LOCUS1975</name>
</gene>
<dbReference type="PROSITE" id="PS00484">
    <property type="entry name" value="THYROGLOBULIN_1_1"/>
    <property type="match status" value="1"/>
</dbReference>
<dbReference type="InterPro" id="IPR036857">
    <property type="entry name" value="Thyroglobulin_1_sf"/>
</dbReference>
<evidence type="ECO:0000256" key="1">
    <source>
        <dbReference type="ARBA" id="ARBA00004613"/>
    </source>
</evidence>
<dbReference type="PANTHER" id="PTHR12352">
    <property type="entry name" value="SECRETED MODULAR CALCIUM-BINDING PROTEIN"/>
    <property type="match status" value="1"/>
</dbReference>
<feature type="disulfide bond" evidence="8">
    <location>
        <begin position="88"/>
        <end position="108"/>
    </location>
</feature>
<dbReference type="PROSITE" id="PS00018">
    <property type="entry name" value="EF_HAND_1"/>
    <property type="match status" value="1"/>
</dbReference>